<dbReference type="GeneID" id="37048565"/>
<dbReference type="AlphaFoldDB" id="A0A317W1J0"/>
<dbReference type="EMBL" id="MSFU01000005">
    <property type="protein sequence ID" value="PWY79845.1"/>
    <property type="molecule type" value="Genomic_DNA"/>
</dbReference>
<sequence length="132" mass="15151">MRPRKFPAAVRAARLTARASRPPTLSVNQHSFLYYSSRFSSAAFLFTIFESMMICSSKSVPTRRAYQTCFRTISLVHQPLRLAKNSNYQTMRMLAQVNRILYHIYYPNQNGFIKSSSIPLEFCLPSSQGLKS</sequence>
<reference evidence="1" key="1">
    <citation type="submission" date="2016-12" db="EMBL/GenBank/DDBJ databases">
        <title>The genomes of Aspergillus section Nigri reveals drivers in fungal speciation.</title>
        <authorList>
            <consortium name="DOE Joint Genome Institute"/>
            <person name="Vesth T.C."/>
            <person name="Nybo J."/>
            <person name="Theobald S."/>
            <person name="Brandl J."/>
            <person name="Frisvad J.C."/>
            <person name="Nielsen K.F."/>
            <person name="Lyhne E.K."/>
            <person name="Kogle M.E."/>
            <person name="Kuo A."/>
            <person name="Riley R."/>
            <person name="Clum A."/>
            <person name="Nolan M."/>
            <person name="Lipzen A."/>
            <person name="Salamov A."/>
            <person name="Henrissat B."/>
            <person name="Wiebenga A."/>
            <person name="De vries R.P."/>
            <person name="Grigoriev I.V."/>
            <person name="Mortensen U.H."/>
            <person name="Andersen M.R."/>
            <person name="Baker S.E."/>
        </authorList>
    </citation>
    <scope>NUCLEOTIDE SEQUENCE</scope>
    <source>
        <strain evidence="1">CBS 122712</strain>
    </source>
</reference>
<dbReference type="Proteomes" id="UP000246171">
    <property type="component" value="Unassembled WGS sequence"/>
</dbReference>
<protein>
    <submittedName>
        <fullName evidence="1">Uncharacterized protein</fullName>
    </submittedName>
</protein>
<comment type="caution">
    <text evidence="1">The sequence shown here is derived from an EMBL/GenBank/DDBJ whole genome shotgun (WGS) entry which is preliminary data.</text>
</comment>
<gene>
    <name evidence="1" type="ORF">BO83DRAFT_196839</name>
</gene>
<evidence type="ECO:0000313" key="2">
    <source>
        <dbReference type="Proteomes" id="UP000246171"/>
    </source>
</evidence>
<organism evidence="1 2">
    <name type="scientific">Aspergillus eucalypticola (strain CBS 122712 / IBT 29274)</name>
    <dbReference type="NCBI Taxonomy" id="1448314"/>
    <lineage>
        <taxon>Eukaryota</taxon>
        <taxon>Fungi</taxon>
        <taxon>Dikarya</taxon>
        <taxon>Ascomycota</taxon>
        <taxon>Pezizomycotina</taxon>
        <taxon>Eurotiomycetes</taxon>
        <taxon>Eurotiomycetidae</taxon>
        <taxon>Eurotiales</taxon>
        <taxon>Aspergillaceae</taxon>
        <taxon>Aspergillus</taxon>
        <taxon>Aspergillus subgen. Circumdati</taxon>
    </lineage>
</organism>
<name>A0A317W1J0_ASPEC</name>
<dbReference type="VEuPathDB" id="FungiDB:BO83DRAFT_196839"/>
<proteinExistence type="predicted"/>
<accession>A0A317W1J0</accession>
<keyword evidence="2" id="KW-1185">Reference proteome</keyword>
<evidence type="ECO:0000313" key="1">
    <source>
        <dbReference type="EMBL" id="PWY79845.1"/>
    </source>
</evidence>
<dbReference type="RefSeq" id="XP_025390992.1">
    <property type="nucleotide sequence ID" value="XM_025526603.1"/>
</dbReference>